<dbReference type="STRING" id="27349.A0A0L6UIJ7"/>
<dbReference type="Pfam" id="PF05699">
    <property type="entry name" value="Dimer_Tnp_hAT"/>
    <property type="match status" value="1"/>
</dbReference>
<evidence type="ECO:0000259" key="1">
    <source>
        <dbReference type="Pfam" id="PF05699"/>
    </source>
</evidence>
<dbReference type="SUPFAM" id="SSF53098">
    <property type="entry name" value="Ribonuclease H-like"/>
    <property type="match status" value="1"/>
</dbReference>
<dbReference type="EMBL" id="LAVV01011559">
    <property type="protein sequence ID" value="KNZ47650.1"/>
    <property type="molecule type" value="Genomic_DNA"/>
</dbReference>
<dbReference type="Proteomes" id="UP000037035">
    <property type="component" value="Unassembled WGS sequence"/>
</dbReference>
<reference evidence="2 3" key="1">
    <citation type="submission" date="2015-08" db="EMBL/GenBank/DDBJ databases">
        <title>Next Generation Sequencing and Analysis of the Genome of Puccinia sorghi L Schw, the Causal Agent of Maize Common Rust.</title>
        <authorList>
            <person name="Rochi L."/>
            <person name="Burguener G."/>
            <person name="Darino M."/>
            <person name="Turjanski A."/>
            <person name="Kreff E."/>
            <person name="Dieguez M.J."/>
            <person name="Sacco F."/>
        </authorList>
    </citation>
    <scope>NUCLEOTIDE SEQUENCE [LARGE SCALE GENOMIC DNA]</scope>
    <source>
        <strain evidence="2 3">RO10H11247</strain>
    </source>
</reference>
<dbReference type="VEuPathDB" id="FungiDB:VP01_6256g2"/>
<proteinExistence type="predicted"/>
<dbReference type="InterPro" id="IPR012337">
    <property type="entry name" value="RNaseH-like_sf"/>
</dbReference>
<dbReference type="InterPro" id="IPR008906">
    <property type="entry name" value="HATC_C_dom"/>
</dbReference>
<evidence type="ECO:0000313" key="3">
    <source>
        <dbReference type="Proteomes" id="UP000037035"/>
    </source>
</evidence>
<accession>A0A0L6UIJ7</accession>
<dbReference type="AlphaFoldDB" id="A0A0L6UIJ7"/>
<protein>
    <recommendedName>
        <fullName evidence="1">HAT C-terminal dimerisation domain-containing protein</fullName>
    </recommendedName>
</protein>
<comment type="caution">
    <text evidence="2">The sequence shown here is derived from an EMBL/GenBank/DDBJ whole genome shotgun (WGS) entry which is preliminary data.</text>
</comment>
<feature type="domain" description="HAT C-terminal dimerisation" evidence="1">
    <location>
        <begin position="106"/>
        <end position="156"/>
    </location>
</feature>
<dbReference type="OrthoDB" id="1715602at2759"/>
<dbReference type="GO" id="GO:0046983">
    <property type="term" value="F:protein dimerization activity"/>
    <property type="evidence" value="ECO:0007669"/>
    <property type="project" value="InterPro"/>
</dbReference>
<sequence>MALPIYMSLIKNIYQIRFTYDSTQLILVADQMIAKLKKYLVYFYPLDAALWSLKFEVRSLNCSPSKMQHLATSKKKIRKKTRPYQSLKPIYLVKPQSPTISNAGIDQYIAELNEKPSKNIITYWSQHKKVYPSLSLMAQSYLGIPATSAPLERVFS</sequence>
<name>A0A0L6UIJ7_9BASI</name>
<keyword evidence="3" id="KW-1185">Reference proteome</keyword>
<organism evidence="2 3">
    <name type="scientific">Puccinia sorghi</name>
    <dbReference type="NCBI Taxonomy" id="27349"/>
    <lineage>
        <taxon>Eukaryota</taxon>
        <taxon>Fungi</taxon>
        <taxon>Dikarya</taxon>
        <taxon>Basidiomycota</taxon>
        <taxon>Pucciniomycotina</taxon>
        <taxon>Pucciniomycetes</taxon>
        <taxon>Pucciniales</taxon>
        <taxon>Pucciniaceae</taxon>
        <taxon>Puccinia</taxon>
    </lineage>
</organism>
<gene>
    <name evidence="2" type="ORF">VP01_6256g2</name>
</gene>
<evidence type="ECO:0000313" key="2">
    <source>
        <dbReference type="EMBL" id="KNZ47650.1"/>
    </source>
</evidence>